<name>A0A7I8K1M4_SPIIN</name>
<dbReference type="AlphaFoldDB" id="A0A7I8K1M4"/>
<feature type="region of interest" description="Disordered" evidence="2">
    <location>
        <begin position="110"/>
        <end position="136"/>
    </location>
</feature>
<dbReference type="PANTHER" id="PTHR33431">
    <property type="entry name" value="ENABLED-LIKE PROTEIN (DUF1635)"/>
    <property type="match status" value="1"/>
</dbReference>
<dbReference type="OrthoDB" id="784654at2759"/>
<keyword evidence="4" id="KW-1185">Reference proteome</keyword>
<dbReference type="EMBL" id="LR746265">
    <property type="protein sequence ID" value="CAA7390689.1"/>
    <property type="molecule type" value="Genomic_DNA"/>
</dbReference>
<organism evidence="3 4">
    <name type="scientific">Spirodela intermedia</name>
    <name type="common">Intermediate duckweed</name>
    <dbReference type="NCBI Taxonomy" id="51605"/>
    <lineage>
        <taxon>Eukaryota</taxon>
        <taxon>Viridiplantae</taxon>
        <taxon>Streptophyta</taxon>
        <taxon>Embryophyta</taxon>
        <taxon>Tracheophyta</taxon>
        <taxon>Spermatophyta</taxon>
        <taxon>Magnoliopsida</taxon>
        <taxon>Liliopsida</taxon>
        <taxon>Araceae</taxon>
        <taxon>Lemnoideae</taxon>
        <taxon>Spirodela</taxon>
    </lineage>
</organism>
<protein>
    <submittedName>
        <fullName evidence="3">Uncharacterized protein</fullName>
    </submittedName>
</protein>
<dbReference type="Proteomes" id="UP000663760">
    <property type="component" value="Chromosome 2"/>
</dbReference>
<evidence type="ECO:0000256" key="2">
    <source>
        <dbReference type="SAM" id="MobiDB-lite"/>
    </source>
</evidence>
<evidence type="ECO:0000256" key="1">
    <source>
        <dbReference type="SAM" id="Coils"/>
    </source>
</evidence>
<accession>A0A7I8K1M4</accession>
<dbReference type="PANTHER" id="PTHR33431:SF3">
    <property type="entry name" value="ENABLED-LIKE PROTEIN (DUF1635)"/>
    <property type="match status" value="1"/>
</dbReference>
<evidence type="ECO:0000313" key="4">
    <source>
        <dbReference type="Proteomes" id="UP000663760"/>
    </source>
</evidence>
<feature type="region of interest" description="Disordered" evidence="2">
    <location>
        <begin position="241"/>
        <end position="272"/>
    </location>
</feature>
<sequence>MAEEEERWGEERVEEVRQALLYATLELESTRQAAQGQIQRMECDLARLRDLLGTATRERDEAREQARHALLLRHSGGTAANESPPANAHQYAATARFLQPEFSHAGAGFGLSPSSSSLSSDDSSLAVSSTPPRPSAGEVELFELVPAGRLPEKGRLLEAVMKAGPLLHNVMLAGPLPKWQHPPPPLGSLGIPPFSVTTNGADAMATAGEDLKSQLGQPQGPCNGRKRDLEGEEGMVMKALSEARGQSPPSSSFSPRNGSRGKHRKTGPFLFH</sequence>
<keyword evidence="1" id="KW-0175">Coiled coil</keyword>
<feature type="coiled-coil region" evidence="1">
    <location>
        <begin position="31"/>
        <end position="65"/>
    </location>
</feature>
<feature type="compositionally biased region" description="Low complexity" evidence="2">
    <location>
        <begin position="111"/>
        <end position="129"/>
    </location>
</feature>
<dbReference type="InterPro" id="IPR012862">
    <property type="entry name" value="DUF1635"/>
</dbReference>
<feature type="compositionally biased region" description="Polar residues" evidence="2">
    <location>
        <begin position="247"/>
        <end position="257"/>
    </location>
</feature>
<evidence type="ECO:0000313" key="3">
    <source>
        <dbReference type="EMBL" id="CAA7390689.1"/>
    </source>
</evidence>
<gene>
    <name evidence="3" type="ORF">SI8410_02002132</name>
</gene>
<dbReference type="Pfam" id="PF07795">
    <property type="entry name" value="DUF1635"/>
    <property type="match status" value="1"/>
</dbReference>
<reference evidence="3" key="1">
    <citation type="submission" date="2020-02" db="EMBL/GenBank/DDBJ databases">
        <authorList>
            <person name="Scholz U."/>
            <person name="Mascher M."/>
            <person name="Fiebig A."/>
        </authorList>
    </citation>
    <scope>NUCLEOTIDE SEQUENCE</scope>
</reference>
<proteinExistence type="predicted"/>